<dbReference type="AlphaFoldDB" id="A0A0A0C1P5"/>
<dbReference type="EMBL" id="AXCZ01000012">
    <property type="protein sequence ID" value="KGM14121.1"/>
    <property type="molecule type" value="Genomic_DNA"/>
</dbReference>
<dbReference type="Pfam" id="PF07676">
    <property type="entry name" value="PD40"/>
    <property type="match status" value="2"/>
</dbReference>
<dbReference type="Gene3D" id="2.120.10.30">
    <property type="entry name" value="TolB, C-terminal domain"/>
    <property type="match status" value="1"/>
</dbReference>
<reference evidence="3 4" key="1">
    <citation type="submission" date="2013-08" db="EMBL/GenBank/DDBJ databases">
        <title>Genome sequencing of Cellulomonas bogoriensis 69B4.</title>
        <authorList>
            <person name="Chen F."/>
            <person name="Li Y."/>
            <person name="Wang G."/>
        </authorList>
    </citation>
    <scope>NUCLEOTIDE SEQUENCE [LARGE SCALE GENOMIC DNA]</scope>
    <source>
        <strain evidence="3 4">69B4</strain>
    </source>
</reference>
<dbReference type="Proteomes" id="UP000054314">
    <property type="component" value="Unassembled WGS sequence"/>
</dbReference>
<protein>
    <recommendedName>
        <fullName evidence="5">Translocation protein TolB</fullName>
    </recommendedName>
</protein>
<evidence type="ECO:0008006" key="5">
    <source>
        <dbReference type="Google" id="ProtNLM"/>
    </source>
</evidence>
<gene>
    <name evidence="3" type="ORF">N869_03850</name>
</gene>
<dbReference type="InterPro" id="IPR011659">
    <property type="entry name" value="WD40"/>
</dbReference>
<dbReference type="SUPFAM" id="SSF82171">
    <property type="entry name" value="DPP6 N-terminal domain-like"/>
    <property type="match status" value="1"/>
</dbReference>
<feature type="region of interest" description="Disordered" evidence="1">
    <location>
        <begin position="303"/>
        <end position="327"/>
    </location>
</feature>
<keyword evidence="4" id="KW-1185">Reference proteome</keyword>
<dbReference type="InterPro" id="IPR011042">
    <property type="entry name" value="6-blade_b-propeller_TolB-like"/>
</dbReference>
<organism evidence="3 4">
    <name type="scientific">Cellulomonas bogoriensis 69B4 = DSM 16987</name>
    <dbReference type="NCBI Taxonomy" id="1386082"/>
    <lineage>
        <taxon>Bacteria</taxon>
        <taxon>Bacillati</taxon>
        <taxon>Actinomycetota</taxon>
        <taxon>Actinomycetes</taxon>
        <taxon>Micrococcales</taxon>
        <taxon>Cellulomonadaceae</taxon>
        <taxon>Cellulomonas</taxon>
    </lineage>
</organism>
<evidence type="ECO:0000313" key="4">
    <source>
        <dbReference type="Proteomes" id="UP000054314"/>
    </source>
</evidence>
<evidence type="ECO:0000256" key="1">
    <source>
        <dbReference type="SAM" id="MobiDB-lite"/>
    </source>
</evidence>
<proteinExistence type="predicted"/>
<accession>A0A0A0C1P5</accession>
<feature type="non-terminal residue" evidence="3">
    <location>
        <position position="327"/>
    </location>
</feature>
<feature type="region of interest" description="Disordered" evidence="1">
    <location>
        <begin position="1"/>
        <end position="20"/>
    </location>
</feature>
<keyword evidence="2" id="KW-0732">Signal</keyword>
<feature type="compositionally biased region" description="Basic and acidic residues" evidence="1">
    <location>
        <begin position="305"/>
        <end position="327"/>
    </location>
</feature>
<sequence length="327" mass="35235">MIMTSNRIAEPGATPRRWGTLGRRGAVPLLALALAATPVMPAGAQSEVTSTASTQDDVRTIIPTGVRDEFAEGHARGYNAPCMGELQMLHNVRFTAPKWSSHRELAWSQDGSMLALTPEDDQGGTSSLIIVALADCSWRDLGTPDLAGLSWSPDGTEIATGNRVISATDGTHIRDLGYTGRDPAWHPDGDRIAYRGPEGIHVVAADGSTPPPGDLLIPWGSNPAWSPDGTRIAYSIGGRAAHAAADGTDQVVFDDTLWLPDRVTWSPEGERLLVRAEVFNFREYDKVFYDACVTLTLDGQVDPTKVSESECRDAAWRPAHEPDPTPE</sequence>
<feature type="chain" id="PRO_5001959896" description="Translocation protein TolB" evidence="2">
    <location>
        <begin position="45"/>
        <end position="327"/>
    </location>
</feature>
<feature type="signal peptide" evidence="2">
    <location>
        <begin position="1"/>
        <end position="44"/>
    </location>
</feature>
<comment type="caution">
    <text evidence="3">The sequence shown here is derived from an EMBL/GenBank/DDBJ whole genome shotgun (WGS) entry which is preliminary data.</text>
</comment>
<name>A0A0A0C1P5_9CELL</name>
<evidence type="ECO:0000313" key="3">
    <source>
        <dbReference type="EMBL" id="KGM14121.1"/>
    </source>
</evidence>
<evidence type="ECO:0000256" key="2">
    <source>
        <dbReference type="SAM" id="SignalP"/>
    </source>
</evidence>